<dbReference type="RefSeq" id="WP_212963960.1">
    <property type="nucleotide sequence ID" value="NZ_BOQT01000029.1"/>
</dbReference>
<keyword evidence="6" id="KW-1185">Reference proteome</keyword>
<feature type="domain" description="HTH asnC-type" evidence="4">
    <location>
        <begin position="1"/>
        <end position="62"/>
    </location>
</feature>
<evidence type="ECO:0000256" key="2">
    <source>
        <dbReference type="ARBA" id="ARBA00023125"/>
    </source>
</evidence>
<dbReference type="InterPro" id="IPR036390">
    <property type="entry name" value="WH_DNA-bd_sf"/>
</dbReference>
<dbReference type="InterPro" id="IPR019888">
    <property type="entry name" value="Tscrpt_reg_AsnC-like"/>
</dbReference>
<evidence type="ECO:0000313" key="6">
    <source>
        <dbReference type="Proteomes" id="UP000680279"/>
    </source>
</evidence>
<sequence length="147" mass="16462">MDELDKNILMVLQDQARISMTELGKAVALSQPAVTERVRRMEEKGIIDHYRAVVSPKEVSKPISAYLLFHTKECERFVANCREMPDVIEMHRISGQYNFLVKMVAASLESLEDGINAMGGYGDSTTLIVLSSPIQHKKILPSVKGEK</sequence>
<dbReference type="PROSITE" id="PS00519">
    <property type="entry name" value="HTH_ASNC_1"/>
    <property type="match status" value="1"/>
</dbReference>
<evidence type="ECO:0000259" key="4">
    <source>
        <dbReference type="PROSITE" id="PS50956"/>
    </source>
</evidence>
<dbReference type="Gene3D" id="3.30.70.920">
    <property type="match status" value="1"/>
</dbReference>
<dbReference type="PANTHER" id="PTHR30154">
    <property type="entry name" value="LEUCINE-RESPONSIVE REGULATORY PROTEIN"/>
    <property type="match status" value="1"/>
</dbReference>
<dbReference type="InterPro" id="IPR019885">
    <property type="entry name" value="Tscrpt_reg_HTH_AsnC-type_CS"/>
</dbReference>
<accession>A0ABQ4KCC6</accession>
<dbReference type="Pfam" id="PF13404">
    <property type="entry name" value="HTH_AsnC-type"/>
    <property type="match status" value="1"/>
</dbReference>
<dbReference type="InterPro" id="IPR011008">
    <property type="entry name" value="Dimeric_a/b-barrel"/>
</dbReference>
<dbReference type="SUPFAM" id="SSF46785">
    <property type="entry name" value="Winged helix' DNA-binding domain"/>
    <property type="match status" value="1"/>
</dbReference>
<evidence type="ECO:0000256" key="3">
    <source>
        <dbReference type="ARBA" id="ARBA00023163"/>
    </source>
</evidence>
<evidence type="ECO:0000313" key="5">
    <source>
        <dbReference type="EMBL" id="GIN23276.1"/>
    </source>
</evidence>
<dbReference type="Proteomes" id="UP000680279">
    <property type="component" value="Unassembled WGS sequence"/>
</dbReference>
<dbReference type="InterPro" id="IPR011991">
    <property type="entry name" value="ArsR-like_HTH"/>
</dbReference>
<dbReference type="PROSITE" id="PS50956">
    <property type="entry name" value="HTH_ASNC_2"/>
    <property type="match status" value="1"/>
</dbReference>
<dbReference type="EMBL" id="BOQT01000029">
    <property type="protein sequence ID" value="GIN23276.1"/>
    <property type="molecule type" value="Genomic_DNA"/>
</dbReference>
<organism evidence="5 6">
    <name type="scientific">Siminovitchia fordii</name>
    <dbReference type="NCBI Taxonomy" id="254759"/>
    <lineage>
        <taxon>Bacteria</taxon>
        <taxon>Bacillati</taxon>
        <taxon>Bacillota</taxon>
        <taxon>Bacilli</taxon>
        <taxon>Bacillales</taxon>
        <taxon>Bacillaceae</taxon>
        <taxon>Siminovitchia</taxon>
    </lineage>
</organism>
<dbReference type="SMART" id="SM00344">
    <property type="entry name" value="HTH_ASNC"/>
    <property type="match status" value="1"/>
</dbReference>
<proteinExistence type="predicted"/>
<dbReference type="Gene3D" id="1.10.10.10">
    <property type="entry name" value="Winged helix-like DNA-binding domain superfamily/Winged helix DNA-binding domain"/>
    <property type="match status" value="1"/>
</dbReference>
<dbReference type="PRINTS" id="PR00033">
    <property type="entry name" value="HTHASNC"/>
</dbReference>
<dbReference type="CDD" id="cd00090">
    <property type="entry name" value="HTH_ARSR"/>
    <property type="match status" value="1"/>
</dbReference>
<name>A0ABQ4KCC6_9BACI</name>
<reference evidence="5 6" key="1">
    <citation type="submission" date="2021-03" db="EMBL/GenBank/DDBJ databases">
        <title>Antimicrobial resistance genes in bacteria isolated from Japanese honey, and their potential for conferring macrolide and lincosamide resistance in the American foulbrood pathogen Paenibacillus larvae.</title>
        <authorList>
            <person name="Okamoto M."/>
            <person name="Kumagai M."/>
            <person name="Kanamori H."/>
            <person name="Takamatsu D."/>
        </authorList>
    </citation>
    <scope>NUCLEOTIDE SEQUENCE [LARGE SCALE GENOMIC DNA]</scope>
    <source>
        <strain evidence="5 6">J1TS3</strain>
    </source>
</reference>
<dbReference type="InterPro" id="IPR036388">
    <property type="entry name" value="WH-like_DNA-bd_sf"/>
</dbReference>
<evidence type="ECO:0000256" key="1">
    <source>
        <dbReference type="ARBA" id="ARBA00023015"/>
    </source>
</evidence>
<comment type="caution">
    <text evidence="5">The sequence shown here is derived from an EMBL/GenBank/DDBJ whole genome shotgun (WGS) entry which is preliminary data.</text>
</comment>
<dbReference type="PANTHER" id="PTHR30154:SF20">
    <property type="entry name" value="LEUCINE-RESPONSIVE REGULATORY PROTEIN"/>
    <property type="match status" value="1"/>
</dbReference>
<dbReference type="Pfam" id="PF01037">
    <property type="entry name" value="AsnC_trans_reg"/>
    <property type="match status" value="1"/>
</dbReference>
<keyword evidence="1" id="KW-0805">Transcription regulation</keyword>
<protein>
    <submittedName>
        <fullName evidence="5">AsnC family transcriptional regulator</fullName>
    </submittedName>
</protein>
<dbReference type="SUPFAM" id="SSF54909">
    <property type="entry name" value="Dimeric alpha+beta barrel"/>
    <property type="match status" value="1"/>
</dbReference>
<keyword evidence="2" id="KW-0238">DNA-binding</keyword>
<keyword evidence="3" id="KW-0804">Transcription</keyword>
<dbReference type="InterPro" id="IPR000485">
    <property type="entry name" value="AsnC-type_HTH_dom"/>
</dbReference>
<dbReference type="InterPro" id="IPR019887">
    <property type="entry name" value="Tscrpt_reg_AsnC/Lrp_C"/>
</dbReference>
<gene>
    <name evidence="5" type="ORF">J1TS3_44100</name>
</gene>